<gene>
    <name evidence="1" type="ORF">K3G42_006861</name>
</gene>
<evidence type="ECO:0000313" key="2">
    <source>
        <dbReference type="Proteomes" id="UP000827872"/>
    </source>
</evidence>
<reference evidence="1" key="1">
    <citation type="submission" date="2021-08" db="EMBL/GenBank/DDBJ databases">
        <title>The first chromosome-level gecko genome reveals the dynamic sex chromosomes of Neotropical dwarf geckos (Sphaerodactylidae: Sphaerodactylus).</title>
        <authorList>
            <person name="Pinto B.J."/>
            <person name="Keating S.E."/>
            <person name="Gamble T."/>
        </authorList>
    </citation>
    <scope>NUCLEOTIDE SEQUENCE</scope>
    <source>
        <strain evidence="1">TG3544</strain>
    </source>
</reference>
<evidence type="ECO:0000313" key="1">
    <source>
        <dbReference type="EMBL" id="KAH8001431.1"/>
    </source>
</evidence>
<dbReference type="EMBL" id="CM037621">
    <property type="protein sequence ID" value="KAH8001431.1"/>
    <property type="molecule type" value="Genomic_DNA"/>
</dbReference>
<keyword evidence="2" id="KW-1185">Reference proteome</keyword>
<protein>
    <submittedName>
        <fullName evidence="1">Uncharacterized protein</fullName>
    </submittedName>
</protein>
<accession>A0ACB8F8G2</accession>
<comment type="caution">
    <text evidence="1">The sequence shown here is derived from an EMBL/GenBank/DDBJ whole genome shotgun (WGS) entry which is preliminary data.</text>
</comment>
<proteinExistence type="predicted"/>
<sequence length="135" mass="15528">MCWQLKRKLDFCHWRFRGELITLRPKDNPCQYVQADCSQEQSSSSLSPRLDIISHVVTYGAGRVSQSSRSMSSGLPLLVQSRTIAKQIQMVRQVGKGRYGEVWMGKRRPYIMADIYSFGLIIWEMARRCVTGGYC</sequence>
<organism evidence="1 2">
    <name type="scientific">Sphaerodactylus townsendi</name>
    <dbReference type="NCBI Taxonomy" id="933632"/>
    <lineage>
        <taxon>Eukaryota</taxon>
        <taxon>Metazoa</taxon>
        <taxon>Chordata</taxon>
        <taxon>Craniata</taxon>
        <taxon>Vertebrata</taxon>
        <taxon>Euteleostomi</taxon>
        <taxon>Lepidosauria</taxon>
        <taxon>Squamata</taxon>
        <taxon>Bifurcata</taxon>
        <taxon>Gekkota</taxon>
        <taxon>Sphaerodactylidae</taxon>
        <taxon>Sphaerodactylus</taxon>
    </lineage>
</organism>
<name>A0ACB8F8G2_9SAUR</name>
<dbReference type="Proteomes" id="UP000827872">
    <property type="component" value="Linkage Group LG08"/>
</dbReference>